<dbReference type="InterPro" id="IPR003892">
    <property type="entry name" value="CUE"/>
</dbReference>
<dbReference type="STRING" id="126957.T1J3W4"/>
<dbReference type="Proteomes" id="UP000014500">
    <property type="component" value="Unassembled WGS sequence"/>
</dbReference>
<dbReference type="PANTHER" id="PTHR46253">
    <property type="entry name" value="TGF-BETA-ACTIVATED KINASE 1 AND MAP3K7-BINDING PROTEIN TAB"/>
    <property type="match status" value="1"/>
</dbReference>
<name>T1J3W4_STRMM</name>
<dbReference type="SMART" id="SM00547">
    <property type="entry name" value="ZnF_RBZ"/>
    <property type="match status" value="1"/>
</dbReference>
<dbReference type="HOGENOM" id="CLU_750803_0_0_1"/>
<dbReference type="EnsemblMetazoa" id="SMAR008287-RA">
    <property type="protein sequence ID" value="SMAR008287-PA"/>
    <property type="gene ID" value="SMAR008287"/>
</dbReference>
<dbReference type="PROSITE" id="PS51140">
    <property type="entry name" value="CUE"/>
    <property type="match status" value="1"/>
</dbReference>
<dbReference type="Gene3D" id="1.10.8.10">
    <property type="entry name" value="DNA helicase RuvA subunit, C-terminal domain"/>
    <property type="match status" value="1"/>
</dbReference>
<feature type="compositionally biased region" description="Polar residues" evidence="6">
    <location>
        <begin position="309"/>
        <end position="321"/>
    </location>
</feature>
<dbReference type="PANTHER" id="PTHR46253:SF1">
    <property type="entry name" value="TAB2"/>
    <property type="match status" value="1"/>
</dbReference>
<protein>
    <recommendedName>
        <fullName evidence="11">RanBP2-type domain-containing protein</fullName>
    </recommendedName>
</protein>
<evidence type="ECO:0000256" key="3">
    <source>
        <dbReference type="ARBA" id="ARBA00022833"/>
    </source>
</evidence>
<keyword evidence="10" id="KW-1185">Reference proteome</keyword>
<evidence type="ECO:0000259" key="8">
    <source>
        <dbReference type="PROSITE" id="PS51140"/>
    </source>
</evidence>
<evidence type="ECO:0000256" key="5">
    <source>
        <dbReference type="PROSITE-ProRule" id="PRU00322"/>
    </source>
</evidence>
<organism evidence="9 10">
    <name type="scientific">Strigamia maritima</name>
    <name type="common">European centipede</name>
    <name type="synonym">Geophilus maritimus</name>
    <dbReference type="NCBI Taxonomy" id="126957"/>
    <lineage>
        <taxon>Eukaryota</taxon>
        <taxon>Metazoa</taxon>
        <taxon>Ecdysozoa</taxon>
        <taxon>Arthropoda</taxon>
        <taxon>Myriapoda</taxon>
        <taxon>Chilopoda</taxon>
        <taxon>Pleurostigmophora</taxon>
        <taxon>Geophilomorpha</taxon>
        <taxon>Linotaeniidae</taxon>
        <taxon>Strigamia</taxon>
    </lineage>
</organism>
<dbReference type="eggNOG" id="ENOG502QRAY">
    <property type="taxonomic scope" value="Eukaryota"/>
</dbReference>
<dbReference type="SUPFAM" id="SSF90209">
    <property type="entry name" value="Ran binding protein zinc finger-like"/>
    <property type="match status" value="1"/>
</dbReference>
<dbReference type="PhylomeDB" id="T1J3W4"/>
<evidence type="ECO:0000256" key="6">
    <source>
        <dbReference type="SAM" id="MobiDB-lite"/>
    </source>
</evidence>
<dbReference type="PROSITE" id="PS50199">
    <property type="entry name" value="ZF_RANBP2_2"/>
    <property type="match status" value="1"/>
</dbReference>
<keyword evidence="1" id="KW-0479">Metal-binding</keyword>
<dbReference type="PROSITE" id="PS01358">
    <property type="entry name" value="ZF_RANBP2_1"/>
    <property type="match status" value="1"/>
</dbReference>
<sequence length="369" mass="42609">MATADLTKQLYRRLKQEFPEIPDSIIISCVNRYPNDPQTCISVLSQQSSTYMHIPMNELGLNKMDKDYYNHHETSRPYPIQQQHNQNLPYRYAGQKSYPGDLPMRRNTLTSTPMPSRGYQRPGTTPQSAPVVPNVYEPFQAEYRAKLAARSPIRGGPFMLPPHQQQQQQPAVYGNDYANQHYNQYNYEVALNYDQVGHQRAKMDRLQQKLNEDRLRLDSIRQQVSSMELKLYNRIKALKHPAIFNPDEMKRLREETRKLRVECDCMSREVDFLVKGQVPLGETSEDFYKHINPGQSGSVGTPPSSSGSINRRPSATPPLSSHQEHDDDRHQWSCSQCTFLNNPALYKCEICDMPRLASAADFEDDLKKR</sequence>
<keyword evidence="3" id="KW-0862">Zinc</keyword>
<evidence type="ECO:0000313" key="9">
    <source>
        <dbReference type="EnsemblMetazoa" id="SMAR008287-PA"/>
    </source>
</evidence>
<dbReference type="EMBL" id="JH431832">
    <property type="status" value="NOT_ANNOTATED_CDS"/>
    <property type="molecule type" value="Genomic_DNA"/>
</dbReference>
<feature type="region of interest" description="Disordered" evidence="6">
    <location>
        <begin position="286"/>
        <end position="327"/>
    </location>
</feature>
<keyword evidence="2 5" id="KW-0863">Zinc-finger</keyword>
<evidence type="ECO:0000259" key="7">
    <source>
        <dbReference type="PROSITE" id="PS50199"/>
    </source>
</evidence>
<proteinExistence type="predicted"/>
<evidence type="ECO:0000313" key="10">
    <source>
        <dbReference type="Proteomes" id="UP000014500"/>
    </source>
</evidence>
<accession>T1J3W4</accession>
<feature type="domain" description="CUE" evidence="8">
    <location>
        <begin position="6"/>
        <end position="49"/>
    </location>
</feature>
<dbReference type="Gene3D" id="2.30.30.380">
    <property type="entry name" value="Zn-finger domain of Sec23/24"/>
    <property type="match status" value="1"/>
</dbReference>
<evidence type="ECO:0000256" key="4">
    <source>
        <dbReference type="ARBA" id="ARBA00023054"/>
    </source>
</evidence>
<reference evidence="10" key="1">
    <citation type="submission" date="2011-05" db="EMBL/GenBank/DDBJ databases">
        <authorList>
            <person name="Richards S.R."/>
            <person name="Qu J."/>
            <person name="Jiang H."/>
            <person name="Jhangiani S.N."/>
            <person name="Agravi P."/>
            <person name="Goodspeed R."/>
            <person name="Gross S."/>
            <person name="Mandapat C."/>
            <person name="Jackson L."/>
            <person name="Mathew T."/>
            <person name="Pu L."/>
            <person name="Thornton R."/>
            <person name="Saada N."/>
            <person name="Wilczek-Boney K.B."/>
            <person name="Lee S."/>
            <person name="Kovar C."/>
            <person name="Wu Y."/>
            <person name="Scherer S.E."/>
            <person name="Worley K.C."/>
            <person name="Muzny D.M."/>
            <person name="Gibbs R."/>
        </authorList>
    </citation>
    <scope>NUCLEOTIDE SEQUENCE</scope>
    <source>
        <strain evidence="10">Brora</strain>
    </source>
</reference>
<keyword evidence="4" id="KW-0175">Coiled coil</keyword>
<dbReference type="GO" id="GO:0043130">
    <property type="term" value="F:ubiquitin binding"/>
    <property type="evidence" value="ECO:0007669"/>
    <property type="project" value="InterPro"/>
</dbReference>
<dbReference type="GO" id="GO:0008270">
    <property type="term" value="F:zinc ion binding"/>
    <property type="evidence" value="ECO:0007669"/>
    <property type="project" value="UniProtKB-KW"/>
</dbReference>
<dbReference type="AlphaFoldDB" id="T1J3W4"/>
<evidence type="ECO:0000256" key="1">
    <source>
        <dbReference type="ARBA" id="ARBA00022723"/>
    </source>
</evidence>
<dbReference type="InterPro" id="IPR036443">
    <property type="entry name" value="Znf_RanBP2_sf"/>
</dbReference>
<evidence type="ECO:0008006" key="11">
    <source>
        <dbReference type="Google" id="ProtNLM"/>
    </source>
</evidence>
<dbReference type="OMA" id="TLNVECH"/>
<feature type="domain" description="RanBP2-type" evidence="7">
    <location>
        <begin position="328"/>
        <end position="357"/>
    </location>
</feature>
<feature type="region of interest" description="Disordered" evidence="6">
    <location>
        <begin position="96"/>
        <end position="132"/>
    </location>
</feature>
<feature type="compositionally biased region" description="Low complexity" evidence="6">
    <location>
        <begin position="293"/>
        <end position="308"/>
    </location>
</feature>
<reference evidence="9" key="2">
    <citation type="submission" date="2015-02" db="UniProtKB">
        <authorList>
            <consortium name="EnsemblMetazoa"/>
        </authorList>
    </citation>
    <scope>IDENTIFICATION</scope>
</reference>
<dbReference type="InterPro" id="IPR001876">
    <property type="entry name" value="Znf_RanBP2"/>
</dbReference>
<evidence type="ECO:0000256" key="2">
    <source>
        <dbReference type="ARBA" id="ARBA00022771"/>
    </source>
</evidence>